<feature type="transmembrane region" description="Helical" evidence="5">
    <location>
        <begin position="20"/>
        <end position="40"/>
    </location>
</feature>
<feature type="transmembrane region" description="Helical" evidence="5">
    <location>
        <begin position="256"/>
        <end position="277"/>
    </location>
</feature>
<dbReference type="Pfam" id="PF00359">
    <property type="entry name" value="PTS_EIIA_2"/>
    <property type="match status" value="1"/>
</dbReference>
<keyword evidence="2 5" id="KW-0812">Transmembrane</keyword>
<evidence type="ECO:0000256" key="1">
    <source>
        <dbReference type="ARBA" id="ARBA00004141"/>
    </source>
</evidence>
<keyword evidence="8" id="KW-1185">Reference proteome</keyword>
<organism evidence="7 8">
    <name type="scientific">Hypnocyclicus thermotrophus</name>
    <dbReference type="NCBI Taxonomy" id="1627895"/>
    <lineage>
        <taxon>Bacteria</taxon>
        <taxon>Fusobacteriati</taxon>
        <taxon>Fusobacteriota</taxon>
        <taxon>Fusobacteriia</taxon>
        <taxon>Fusobacteriales</taxon>
        <taxon>Fusobacteriaceae</taxon>
        <taxon>Hypnocyclicus</taxon>
    </lineage>
</organism>
<dbReference type="PANTHER" id="PTHR43427">
    <property type="entry name" value="CHLORIDE CHANNEL PROTEIN CLC-E"/>
    <property type="match status" value="1"/>
</dbReference>
<feature type="transmembrane region" description="Helical" evidence="5">
    <location>
        <begin position="94"/>
        <end position="113"/>
    </location>
</feature>
<dbReference type="InterPro" id="IPR014743">
    <property type="entry name" value="Cl-channel_core"/>
</dbReference>
<dbReference type="PRINTS" id="PR00762">
    <property type="entry name" value="CLCHANNEL"/>
</dbReference>
<evidence type="ECO:0000256" key="3">
    <source>
        <dbReference type="ARBA" id="ARBA00022989"/>
    </source>
</evidence>
<sequence length="589" mass="65528">MRRKFLEEKIIFSSIIKWSILALFTGIIVGTSTSLFLKAIDYGIKYRRIFSFKYYYLLPLALIISVFLIQTFAKDAKGHGTEKVIEAIHKYDGAIKLMVVPIKVLATLITIIFGGSVGKEGPSAQIGGGVMSFVSDILKIEDKDKKKLVICGIAAGFGAVFGTPVTGAVFAVEVLYVGKMLYDVLLPSFIASFTSIYVSKLFYVRHSNYLNVGNLDNSSLILYLKVFIAAILFSIVTFMFIEILNKIENIAEKIKLNIYIKTLIASFIIILIALIFSDDYLGLGLHMIDDSINGEDIIWYAPFIKIFTTTITLSFGGSGGILTPVFFIGSTLGSIVGELLHGSLPLFAGLGMVSVLAGAANTPIASVLMAVELFGGGVTPFAVLSCIITFLLTGHRSVYPTQILSMKKSESIDLEVGKEIKSTTVMGTTKKVMYLKKALDNNQLEKIIPLENIFFLKAETKEEVLKEFAKKMSNMKKKMKKKDIMKALQQREEIYSTALGHKIAIPHFEVSLNEDFFILFAILEKDIKWDDRNYVNTVVMIAKPEFEQKIYLEIVAKILKQIKDEDINRELIASKTPEDVMAVLKRKKS</sequence>
<feature type="transmembrane region" description="Helical" evidence="5">
    <location>
        <begin position="223"/>
        <end position="244"/>
    </location>
</feature>
<dbReference type="Pfam" id="PF00654">
    <property type="entry name" value="Voltage_CLC"/>
    <property type="match status" value="1"/>
</dbReference>
<dbReference type="RefSeq" id="WP_134113262.1">
    <property type="nucleotide sequence ID" value="NZ_SOBG01000005.1"/>
</dbReference>
<dbReference type="InterPro" id="IPR050368">
    <property type="entry name" value="ClC-type_chloride_channel"/>
</dbReference>
<gene>
    <name evidence="7" type="ORF">EV215_1394</name>
</gene>
<evidence type="ECO:0000313" key="7">
    <source>
        <dbReference type="EMBL" id="TDT69851.1"/>
    </source>
</evidence>
<dbReference type="PROSITE" id="PS51094">
    <property type="entry name" value="PTS_EIIA_TYPE_2"/>
    <property type="match status" value="1"/>
</dbReference>
<dbReference type="InterPro" id="IPR016152">
    <property type="entry name" value="PTrfase/Anion_transptr"/>
</dbReference>
<protein>
    <submittedName>
        <fullName evidence="7">H+/Cl-antiporter ClcA</fullName>
    </submittedName>
</protein>
<dbReference type="Proteomes" id="UP000294678">
    <property type="component" value="Unassembled WGS sequence"/>
</dbReference>
<dbReference type="GO" id="GO:0016020">
    <property type="term" value="C:membrane"/>
    <property type="evidence" value="ECO:0007669"/>
    <property type="project" value="UniProtKB-SubCell"/>
</dbReference>
<feature type="domain" description="PTS EIIA type-2" evidence="6">
    <location>
        <begin position="445"/>
        <end position="587"/>
    </location>
</feature>
<accession>A0AA46DYC3</accession>
<dbReference type="AlphaFoldDB" id="A0AA46DYC3"/>
<dbReference type="Gene3D" id="3.40.930.10">
    <property type="entry name" value="Mannitol-specific EII, Chain A"/>
    <property type="match status" value="1"/>
</dbReference>
<dbReference type="PANTHER" id="PTHR43427:SF12">
    <property type="entry name" value="CHLORIDE TRANSPORTER"/>
    <property type="match status" value="1"/>
</dbReference>
<comment type="subcellular location">
    <subcellularLocation>
        <location evidence="1">Membrane</location>
        <topology evidence="1">Multi-pass membrane protein</topology>
    </subcellularLocation>
</comment>
<feature type="transmembrane region" description="Helical" evidence="5">
    <location>
        <begin position="366"/>
        <end position="392"/>
    </location>
</feature>
<dbReference type="InterPro" id="IPR002178">
    <property type="entry name" value="PTS_EIIA_type-2_dom"/>
</dbReference>
<dbReference type="SUPFAM" id="SSF55804">
    <property type="entry name" value="Phoshotransferase/anion transport protein"/>
    <property type="match status" value="1"/>
</dbReference>
<keyword evidence="4 5" id="KW-0472">Membrane</keyword>
<evidence type="ECO:0000256" key="2">
    <source>
        <dbReference type="ARBA" id="ARBA00022692"/>
    </source>
</evidence>
<dbReference type="GO" id="GO:0015108">
    <property type="term" value="F:chloride transmembrane transporter activity"/>
    <property type="evidence" value="ECO:0007669"/>
    <property type="project" value="InterPro"/>
</dbReference>
<feature type="transmembrane region" description="Helical" evidence="5">
    <location>
        <begin position="147"/>
        <end position="172"/>
    </location>
</feature>
<evidence type="ECO:0000256" key="5">
    <source>
        <dbReference type="SAM" id="Phobius"/>
    </source>
</evidence>
<name>A0AA46DYC3_9FUSO</name>
<dbReference type="SUPFAM" id="SSF81340">
    <property type="entry name" value="Clc chloride channel"/>
    <property type="match status" value="1"/>
</dbReference>
<dbReference type="InterPro" id="IPR001807">
    <property type="entry name" value="ClC"/>
</dbReference>
<feature type="transmembrane region" description="Helical" evidence="5">
    <location>
        <begin position="297"/>
        <end position="327"/>
    </location>
</feature>
<evidence type="ECO:0000313" key="8">
    <source>
        <dbReference type="Proteomes" id="UP000294678"/>
    </source>
</evidence>
<proteinExistence type="predicted"/>
<evidence type="ECO:0000256" key="4">
    <source>
        <dbReference type="ARBA" id="ARBA00023136"/>
    </source>
</evidence>
<comment type="caution">
    <text evidence="7">The sequence shown here is derived from an EMBL/GenBank/DDBJ whole genome shotgun (WGS) entry which is preliminary data.</text>
</comment>
<feature type="transmembrane region" description="Helical" evidence="5">
    <location>
        <begin position="52"/>
        <end position="73"/>
    </location>
</feature>
<feature type="transmembrane region" description="Helical" evidence="5">
    <location>
        <begin position="184"/>
        <end position="203"/>
    </location>
</feature>
<dbReference type="EMBL" id="SOBG01000005">
    <property type="protein sequence ID" value="TDT69851.1"/>
    <property type="molecule type" value="Genomic_DNA"/>
</dbReference>
<evidence type="ECO:0000259" key="6">
    <source>
        <dbReference type="PROSITE" id="PS51094"/>
    </source>
</evidence>
<dbReference type="Gene3D" id="1.10.3080.10">
    <property type="entry name" value="Clc chloride channel"/>
    <property type="match status" value="1"/>
</dbReference>
<feature type="transmembrane region" description="Helical" evidence="5">
    <location>
        <begin position="339"/>
        <end position="360"/>
    </location>
</feature>
<reference evidence="7 8" key="1">
    <citation type="submission" date="2019-03" db="EMBL/GenBank/DDBJ databases">
        <title>Genomic Encyclopedia of Type Strains, Phase IV (KMG-IV): sequencing the most valuable type-strain genomes for metagenomic binning, comparative biology and taxonomic classification.</title>
        <authorList>
            <person name="Goeker M."/>
        </authorList>
    </citation>
    <scope>NUCLEOTIDE SEQUENCE [LARGE SCALE GENOMIC DNA]</scope>
    <source>
        <strain evidence="7 8">DSM 100055</strain>
    </source>
</reference>
<keyword evidence="3 5" id="KW-1133">Transmembrane helix</keyword>